<dbReference type="Proteomes" id="UP000001593">
    <property type="component" value="Unassembled WGS sequence"/>
</dbReference>
<evidence type="ECO:0000313" key="1">
    <source>
        <dbReference type="EMBL" id="EDO36487.1"/>
    </source>
</evidence>
<dbReference type="OMA" id="CITYEIM"/>
<dbReference type="KEGG" id="nve:5507926"/>
<dbReference type="PANTHER" id="PTHR33504">
    <property type="entry name" value="NADH DEHYDROGENASE (UBIQUINONE) 1 BETA SUBCOMPLEX, 4"/>
    <property type="match status" value="1"/>
</dbReference>
<gene>
    <name evidence="1" type="ORF">NEMVEDRAFT_v1g119683</name>
</gene>
<reference evidence="1 2" key="1">
    <citation type="journal article" date="2007" name="Science">
        <title>Sea anemone genome reveals ancestral eumetazoan gene repertoire and genomic organization.</title>
        <authorList>
            <person name="Putnam N.H."/>
            <person name="Srivastava M."/>
            <person name="Hellsten U."/>
            <person name="Dirks B."/>
            <person name="Chapman J."/>
            <person name="Salamov A."/>
            <person name="Terry A."/>
            <person name="Shapiro H."/>
            <person name="Lindquist E."/>
            <person name="Kapitonov V.V."/>
            <person name="Jurka J."/>
            <person name="Genikhovich G."/>
            <person name="Grigoriev I.V."/>
            <person name="Lucas S.M."/>
            <person name="Steele R.E."/>
            <person name="Finnerty J.R."/>
            <person name="Technau U."/>
            <person name="Martindale M.Q."/>
            <person name="Rokhsar D.S."/>
        </authorList>
    </citation>
    <scope>NUCLEOTIDE SEQUENCE [LARGE SCALE GENOMIC DNA]</scope>
    <source>
        <strain evidence="2">CH2 X CH6</strain>
    </source>
</reference>
<dbReference type="EMBL" id="DS469669">
    <property type="protein sequence ID" value="EDO36487.1"/>
    <property type="molecule type" value="Genomic_DNA"/>
</dbReference>
<organism evidence="1 2">
    <name type="scientific">Nematostella vectensis</name>
    <name type="common">Starlet sea anemone</name>
    <dbReference type="NCBI Taxonomy" id="45351"/>
    <lineage>
        <taxon>Eukaryota</taxon>
        <taxon>Metazoa</taxon>
        <taxon>Cnidaria</taxon>
        <taxon>Anthozoa</taxon>
        <taxon>Hexacorallia</taxon>
        <taxon>Actiniaria</taxon>
        <taxon>Edwardsiidae</taxon>
        <taxon>Nematostella</taxon>
    </lineage>
</organism>
<protein>
    <submittedName>
        <fullName evidence="1">Uncharacterized protein</fullName>
    </submittedName>
</protein>
<evidence type="ECO:0000313" key="2">
    <source>
        <dbReference type="Proteomes" id="UP000001593"/>
    </source>
</evidence>
<name>A7SIK5_NEMVE</name>
<accession>A7SIK5</accession>
<proteinExistence type="predicted"/>
<dbReference type="HOGENOM" id="CLU_1246654_0_0_1"/>
<dbReference type="AlphaFoldDB" id="A7SIK5"/>
<dbReference type="PhylomeDB" id="A7SIK5"/>
<dbReference type="eggNOG" id="ENOG502QUVK">
    <property type="taxonomic scope" value="Eukaryota"/>
</dbReference>
<sequence>MEAVQRIERNWYSYRDKQMFKLLKYAICAAEHSLTFEVLRKVSPLEADLLRDPAVNARVRFRFGGNEFPPIIMFKIYINSSGQGLKYMSGKKTIKASSQAASDSLRLMGNRKFYDQLTADLCQHEKDKITDEIDVTTMKDYMKYLSHLDEAPPDAGGKSNLWRRLTLDAIPRKNIVHDIFSYVISGLASPRLIEECQDLLSGRPATQAIQVARIEAIPQYHK</sequence>
<dbReference type="OrthoDB" id="10006090at2759"/>
<dbReference type="PANTHER" id="PTHR33504:SF1">
    <property type="entry name" value="FAMILY WITH SEQUENCE SIMILARITY 90, MEMBER A1B"/>
    <property type="match status" value="1"/>
</dbReference>
<dbReference type="InParanoid" id="A7SIK5"/>
<keyword evidence="2" id="KW-1185">Reference proteome</keyword>